<keyword evidence="2 5" id="KW-0547">Nucleotide-binding</keyword>
<proteinExistence type="predicted"/>
<dbReference type="PROSITE" id="PS00108">
    <property type="entry name" value="PROTEIN_KINASE_ST"/>
    <property type="match status" value="1"/>
</dbReference>
<gene>
    <name evidence="8" type="ORF">A1355_05920</name>
</gene>
<keyword evidence="9" id="KW-1185">Reference proteome</keyword>
<evidence type="ECO:0000313" key="9">
    <source>
        <dbReference type="Proteomes" id="UP000077628"/>
    </source>
</evidence>
<dbReference type="RefSeq" id="WP_064028622.1">
    <property type="nucleotide sequence ID" value="NZ_LUUK01000168.1"/>
</dbReference>
<protein>
    <submittedName>
        <fullName evidence="8">Serine/threonine protein kinase</fullName>
    </submittedName>
</protein>
<dbReference type="PROSITE" id="PS00107">
    <property type="entry name" value="PROTEIN_KINASE_ATP"/>
    <property type="match status" value="1"/>
</dbReference>
<feature type="transmembrane region" description="Helical" evidence="6">
    <location>
        <begin position="454"/>
        <end position="476"/>
    </location>
</feature>
<dbReference type="Proteomes" id="UP000077628">
    <property type="component" value="Unassembled WGS sequence"/>
</dbReference>
<comment type="caution">
    <text evidence="8">The sequence shown here is derived from an EMBL/GenBank/DDBJ whole genome shotgun (WGS) entry which is preliminary data.</text>
</comment>
<evidence type="ECO:0000256" key="2">
    <source>
        <dbReference type="ARBA" id="ARBA00022741"/>
    </source>
</evidence>
<name>A0A177NKI7_9GAMM</name>
<dbReference type="SUPFAM" id="SSF56112">
    <property type="entry name" value="Protein kinase-like (PK-like)"/>
    <property type="match status" value="1"/>
</dbReference>
<evidence type="ECO:0000256" key="1">
    <source>
        <dbReference type="ARBA" id="ARBA00022679"/>
    </source>
</evidence>
<keyword evidence="4 5" id="KW-0067">ATP-binding</keyword>
<dbReference type="GO" id="GO:0005524">
    <property type="term" value="F:ATP binding"/>
    <property type="evidence" value="ECO:0007669"/>
    <property type="project" value="UniProtKB-UniRule"/>
</dbReference>
<dbReference type="AlphaFoldDB" id="A0A177NKI7"/>
<feature type="domain" description="Protein kinase" evidence="7">
    <location>
        <begin position="182"/>
        <end position="457"/>
    </location>
</feature>
<keyword evidence="8" id="KW-0723">Serine/threonine-protein kinase</keyword>
<dbReference type="OrthoDB" id="9801841at2"/>
<dbReference type="PANTHER" id="PTHR43289:SF6">
    <property type="entry name" value="SERINE_THREONINE-PROTEIN KINASE NEKL-3"/>
    <property type="match status" value="1"/>
</dbReference>
<keyword evidence="6" id="KW-0472">Membrane</keyword>
<evidence type="ECO:0000259" key="7">
    <source>
        <dbReference type="PROSITE" id="PS50011"/>
    </source>
</evidence>
<evidence type="ECO:0000313" key="8">
    <source>
        <dbReference type="EMBL" id="OAI18425.1"/>
    </source>
</evidence>
<dbReference type="PROSITE" id="PS50011">
    <property type="entry name" value="PROTEIN_KINASE_DOM"/>
    <property type="match status" value="1"/>
</dbReference>
<dbReference type="InterPro" id="IPR000719">
    <property type="entry name" value="Prot_kinase_dom"/>
</dbReference>
<feature type="binding site" evidence="5">
    <location>
        <position position="217"/>
    </location>
    <ligand>
        <name>ATP</name>
        <dbReference type="ChEBI" id="CHEBI:30616"/>
    </ligand>
</feature>
<evidence type="ECO:0000256" key="6">
    <source>
        <dbReference type="SAM" id="Phobius"/>
    </source>
</evidence>
<dbReference type="Gene3D" id="3.30.200.20">
    <property type="entry name" value="Phosphorylase Kinase, domain 1"/>
    <property type="match status" value="1"/>
</dbReference>
<accession>A0A177NKI7</accession>
<keyword evidence="6" id="KW-1133">Transmembrane helix</keyword>
<dbReference type="InterPro" id="IPR008271">
    <property type="entry name" value="Ser/Thr_kinase_AS"/>
</dbReference>
<dbReference type="CDD" id="cd14014">
    <property type="entry name" value="STKc_PknB_like"/>
    <property type="match status" value="1"/>
</dbReference>
<keyword evidence="3 8" id="KW-0418">Kinase</keyword>
<sequence>MSAFDNAFTAFRQSQISLAQLLAAAEALNAGPEADLAAARLSLEQALAEGELEGATYRLLVGIWDDRTRLAESTSTPPTAADDATLVAMPADGRKLAQAKKPEAGDDPTWVATAAGDGDATELLNPAATDDATRVGEAVVPDAAPASTTKTPTLNTESLLQGLDPNLPRTDLVVGDTVKKRFVLEELLGVGGMGMVFKATDLRKVEAADKDPFVALKVLNRDFQFNPMALVALQRETKRAQTLAHPNIIKVYDFDRDDAGHVFMTMEYLQGRPLSHLIRDHVDSGLPFKKAWPIIHAMAEALGYAHKKKIVHSDFKPGNVFLGDDGEIRVLDFGIACAIGRSEAGGEDATVFNARDLGALTPAYASLEQLQNRDPDPRDDIYALACISYELLTGKHPFGKLSAEKVLEVNLQPKAIPKLGRRQWKGLQKALALRQDKRTATIREFLAVLAPRSAAFFALWGAAVLVALSGGFSIYWRLAHPPGETVPQVAIKALTPEEVQKIQDLQELAAIHLDVGYLTAPTGSNAWWAYQEILKIDPYNQVAVDGINKIADLLEQQAWELYEKGQRAEALKKVGEGLEVNPGHKGLLSLQDKLRS</sequence>
<dbReference type="STRING" id="702114.A1355_05920"/>
<evidence type="ECO:0000256" key="3">
    <source>
        <dbReference type="ARBA" id="ARBA00022777"/>
    </source>
</evidence>
<keyword evidence="1" id="KW-0808">Transferase</keyword>
<keyword evidence="6" id="KW-0812">Transmembrane</keyword>
<dbReference type="EMBL" id="LUUK01000168">
    <property type="protein sequence ID" value="OAI18425.1"/>
    <property type="molecule type" value="Genomic_DNA"/>
</dbReference>
<dbReference type="Gene3D" id="1.10.510.10">
    <property type="entry name" value="Transferase(Phosphotransferase) domain 1"/>
    <property type="match status" value="1"/>
</dbReference>
<evidence type="ECO:0000256" key="5">
    <source>
        <dbReference type="PROSITE-ProRule" id="PRU10141"/>
    </source>
</evidence>
<evidence type="ECO:0000256" key="4">
    <source>
        <dbReference type="ARBA" id="ARBA00022840"/>
    </source>
</evidence>
<dbReference type="InterPro" id="IPR017441">
    <property type="entry name" value="Protein_kinase_ATP_BS"/>
</dbReference>
<organism evidence="8 9">
    <name type="scientific">Methylomonas koyamae</name>
    <dbReference type="NCBI Taxonomy" id="702114"/>
    <lineage>
        <taxon>Bacteria</taxon>
        <taxon>Pseudomonadati</taxon>
        <taxon>Pseudomonadota</taxon>
        <taxon>Gammaproteobacteria</taxon>
        <taxon>Methylococcales</taxon>
        <taxon>Methylococcaceae</taxon>
        <taxon>Methylomonas</taxon>
    </lineage>
</organism>
<dbReference type="InterPro" id="IPR011009">
    <property type="entry name" value="Kinase-like_dom_sf"/>
</dbReference>
<reference evidence="9" key="1">
    <citation type="submission" date="2016-03" db="EMBL/GenBank/DDBJ databases">
        <authorList>
            <person name="Heylen K."/>
            <person name="De Vos P."/>
            <person name="Vekeman B."/>
        </authorList>
    </citation>
    <scope>NUCLEOTIDE SEQUENCE [LARGE SCALE GENOMIC DNA]</scope>
    <source>
        <strain evidence="9">R-45383</strain>
    </source>
</reference>
<dbReference type="PANTHER" id="PTHR43289">
    <property type="entry name" value="MITOGEN-ACTIVATED PROTEIN KINASE KINASE KINASE 20-RELATED"/>
    <property type="match status" value="1"/>
</dbReference>
<dbReference type="Pfam" id="PF00069">
    <property type="entry name" value="Pkinase"/>
    <property type="match status" value="1"/>
</dbReference>
<dbReference type="GO" id="GO:0004674">
    <property type="term" value="F:protein serine/threonine kinase activity"/>
    <property type="evidence" value="ECO:0007669"/>
    <property type="project" value="UniProtKB-KW"/>
</dbReference>